<organism evidence="10 11">
    <name type="scientific">Flavobacterium haoranii</name>
    <dbReference type="NCBI Taxonomy" id="683124"/>
    <lineage>
        <taxon>Bacteria</taxon>
        <taxon>Pseudomonadati</taxon>
        <taxon>Bacteroidota</taxon>
        <taxon>Flavobacteriia</taxon>
        <taxon>Flavobacteriales</taxon>
        <taxon>Flavobacteriaceae</taxon>
        <taxon>Flavobacterium</taxon>
    </lineage>
</organism>
<name>A0A1M6M5E3_9FLAO</name>
<comment type="subunit">
    <text evidence="3">Homotetramer.</text>
</comment>
<dbReference type="Gene3D" id="3.90.180.10">
    <property type="entry name" value="Medium-chain alcohol dehydrogenases, catalytic domain"/>
    <property type="match status" value="1"/>
</dbReference>
<dbReference type="InterPro" id="IPR014182">
    <property type="entry name" value="ADH_Zn_typ-1"/>
</dbReference>
<keyword evidence="5" id="KW-0521">NADP</keyword>
<keyword evidence="7" id="KW-0007">Acetylation</keyword>
<dbReference type="InterPro" id="IPR011032">
    <property type="entry name" value="GroES-like_sf"/>
</dbReference>
<dbReference type="GO" id="GO:0008270">
    <property type="term" value="F:zinc ion binding"/>
    <property type="evidence" value="ECO:0007669"/>
    <property type="project" value="InterPro"/>
</dbReference>
<evidence type="ECO:0000256" key="6">
    <source>
        <dbReference type="ARBA" id="ARBA00022884"/>
    </source>
</evidence>
<protein>
    <recommendedName>
        <fullName evidence="8">Zinc-type alcohol dehydrogenase-like protein</fullName>
    </recommendedName>
</protein>
<evidence type="ECO:0000256" key="5">
    <source>
        <dbReference type="ARBA" id="ARBA00022857"/>
    </source>
</evidence>
<dbReference type="InterPro" id="IPR002364">
    <property type="entry name" value="Quin_OxRdtase/zeta-crystal_CS"/>
</dbReference>
<dbReference type="NCBIfam" id="TIGR02817">
    <property type="entry name" value="adh_fam_1"/>
    <property type="match status" value="1"/>
</dbReference>
<dbReference type="PROSITE" id="PS01162">
    <property type="entry name" value="QOR_ZETA_CRYSTAL"/>
    <property type="match status" value="1"/>
</dbReference>
<dbReference type="Pfam" id="PF00107">
    <property type="entry name" value="ADH_zinc_N"/>
    <property type="match status" value="1"/>
</dbReference>
<dbReference type="SUPFAM" id="SSF50129">
    <property type="entry name" value="GroES-like"/>
    <property type="match status" value="1"/>
</dbReference>
<keyword evidence="11" id="KW-1185">Reference proteome</keyword>
<dbReference type="GO" id="GO:0003723">
    <property type="term" value="F:RNA binding"/>
    <property type="evidence" value="ECO:0007669"/>
    <property type="project" value="UniProtKB-KW"/>
</dbReference>
<keyword evidence="8" id="KW-0862">Zinc</keyword>
<evidence type="ECO:0000259" key="9">
    <source>
        <dbReference type="SMART" id="SM00829"/>
    </source>
</evidence>
<dbReference type="PANTHER" id="PTHR44154">
    <property type="entry name" value="QUINONE OXIDOREDUCTASE"/>
    <property type="match status" value="1"/>
</dbReference>
<dbReference type="CDD" id="cd08252">
    <property type="entry name" value="AL_MDR"/>
    <property type="match status" value="1"/>
</dbReference>
<keyword evidence="8" id="KW-0479">Metal-binding</keyword>
<dbReference type="Gene3D" id="3.40.50.720">
    <property type="entry name" value="NAD(P)-binding Rossmann-like Domain"/>
    <property type="match status" value="1"/>
</dbReference>
<gene>
    <name evidence="10" type="ORF">SAMN05444337_2635</name>
</gene>
<dbReference type="AlphaFoldDB" id="A0A1M6M5E3"/>
<dbReference type="SUPFAM" id="SSF51735">
    <property type="entry name" value="NAD(P)-binding Rossmann-fold domains"/>
    <property type="match status" value="1"/>
</dbReference>
<dbReference type="GO" id="GO:0005737">
    <property type="term" value="C:cytoplasm"/>
    <property type="evidence" value="ECO:0007669"/>
    <property type="project" value="UniProtKB-SubCell"/>
</dbReference>
<dbReference type="InterPro" id="IPR013154">
    <property type="entry name" value="ADH-like_N"/>
</dbReference>
<comment type="subcellular location">
    <subcellularLocation>
        <location evidence="1">Cytoplasm</location>
    </subcellularLocation>
</comment>
<dbReference type="InterPro" id="IPR036291">
    <property type="entry name" value="NAD(P)-bd_dom_sf"/>
</dbReference>
<proteinExistence type="inferred from homology"/>
<evidence type="ECO:0000256" key="8">
    <source>
        <dbReference type="RuleBase" id="RU364000"/>
    </source>
</evidence>
<evidence type="ECO:0000313" key="11">
    <source>
        <dbReference type="Proteomes" id="UP000184232"/>
    </source>
</evidence>
<comment type="similarity">
    <text evidence="2 8">Belongs to the zinc-containing alcohol dehydrogenase family. Quinone oxidoreductase subfamily.</text>
</comment>
<dbReference type="InterPro" id="IPR013149">
    <property type="entry name" value="ADH-like_C"/>
</dbReference>
<evidence type="ECO:0000313" key="10">
    <source>
        <dbReference type="EMBL" id="SHJ78696.1"/>
    </source>
</evidence>
<keyword evidence="4" id="KW-0963">Cytoplasm</keyword>
<dbReference type="InterPro" id="IPR020843">
    <property type="entry name" value="ER"/>
</dbReference>
<evidence type="ECO:0000256" key="3">
    <source>
        <dbReference type="ARBA" id="ARBA00011881"/>
    </source>
</evidence>
<dbReference type="Pfam" id="PF08240">
    <property type="entry name" value="ADH_N"/>
    <property type="match status" value="1"/>
</dbReference>
<dbReference type="SMART" id="SM00829">
    <property type="entry name" value="PKS_ER"/>
    <property type="match status" value="1"/>
</dbReference>
<feature type="domain" description="Enoyl reductase (ER)" evidence="9">
    <location>
        <begin position="15"/>
        <end position="335"/>
    </location>
</feature>
<dbReference type="GO" id="GO:0016491">
    <property type="term" value="F:oxidoreductase activity"/>
    <property type="evidence" value="ECO:0007669"/>
    <property type="project" value="UniProtKB-KW"/>
</dbReference>
<dbReference type="EMBL" id="FQZH01000006">
    <property type="protein sequence ID" value="SHJ78696.1"/>
    <property type="molecule type" value="Genomic_DNA"/>
</dbReference>
<evidence type="ECO:0000256" key="7">
    <source>
        <dbReference type="ARBA" id="ARBA00022990"/>
    </source>
</evidence>
<evidence type="ECO:0000256" key="2">
    <source>
        <dbReference type="ARBA" id="ARBA00010371"/>
    </source>
</evidence>
<dbReference type="InterPro" id="IPR051603">
    <property type="entry name" value="Zinc-ADH_QOR/CCCR"/>
</dbReference>
<reference evidence="11" key="1">
    <citation type="submission" date="2016-11" db="EMBL/GenBank/DDBJ databases">
        <authorList>
            <person name="Varghese N."/>
            <person name="Submissions S."/>
        </authorList>
    </citation>
    <scope>NUCLEOTIDE SEQUENCE [LARGE SCALE GENOMIC DNA]</scope>
    <source>
        <strain evidence="11">DSM 22807</strain>
    </source>
</reference>
<dbReference type="RefSeq" id="WP_072785841.1">
    <property type="nucleotide sequence ID" value="NZ_CP045292.1"/>
</dbReference>
<accession>A0A1M6M5E3</accession>
<dbReference type="Proteomes" id="UP000184232">
    <property type="component" value="Unassembled WGS sequence"/>
</dbReference>
<dbReference type="STRING" id="683124.SAMN05444337_2635"/>
<dbReference type="OrthoDB" id="9787435at2"/>
<evidence type="ECO:0000256" key="4">
    <source>
        <dbReference type="ARBA" id="ARBA00022490"/>
    </source>
</evidence>
<sequence length="337" mass="37417">MQAIGFKTSLPISEADSFIQFEKETPVPKGYELLVKIQAVSINPVDYKIRQNSLKDKISDNPKIIGWDAVGVVEAVGENATLFKKGNNVFYAGDITKDGSYQEFQLVDERIVGSPPNNIPIEASAAMPLTSLTAFEILFDRMQLSAEKDNGKSILIIGGAGGVGSVAMQIAKNILGLKVIATASRENSIEWCKKMGADFVVNHKNLLQEMKSIGYETVDFIVDFVDLNQYWNAMVELIKPQGKIGSISDPTEPVNLRQLKSKSVSFHWELMFTRSMFQTDDMVQQHRILNQISKWLDDGILQSTLTTTLQGFSVENFKNAHTQLESGTTIGKLVIKY</sequence>
<keyword evidence="8" id="KW-0560">Oxidoreductase</keyword>
<evidence type="ECO:0000256" key="1">
    <source>
        <dbReference type="ARBA" id="ARBA00004496"/>
    </source>
</evidence>
<dbReference type="PANTHER" id="PTHR44154:SF1">
    <property type="entry name" value="QUINONE OXIDOREDUCTASE"/>
    <property type="match status" value="1"/>
</dbReference>
<keyword evidence="6" id="KW-0694">RNA-binding</keyword>